<sequence>MNRSMCSRLRAVHLARSLLLGAAIATSLTVSCSKASTAAPRVHHATGAVRSLGPGRAYVNIAHDDIPGYMSAMTMSFEPQSPSQLDGIEVGDRIAFDFYETEDARRVLTRVEKRR</sequence>
<feature type="chain" id="PRO_5020232051" description="Copper-binding protein" evidence="1">
    <location>
        <begin position="26"/>
        <end position="115"/>
    </location>
</feature>
<dbReference type="InterPro" id="IPR021647">
    <property type="entry name" value="CusF_Ec"/>
</dbReference>
<evidence type="ECO:0000313" key="3">
    <source>
        <dbReference type="Proteomes" id="UP000295497"/>
    </source>
</evidence>
<dbReference type="EMBL" id="CP012672">
    <property type="protein sequence ID" value="AUX32743.1"/>
    <property type="molecule type" value="Genomic_DNA"/>
</dbReference>
<dbReference type="Gene3D" id="2.40.50.320">
    <property type="entry name" value="Copper binding periplasmic protein CusF"/>
    <property type="match status" value="1"/>
</dbReference>
<protein>
    <recommendedName>
        <fullName evidence="4">Copper-binding protein</fullName>
    </recommendedName>
</protein>
<evidence type="ECO:0008006" key="4">
    <source>
        <dbReference type="Google" id="ProtNLM"/>
    </source>
</evidence>
<dbReference type="RefSeq" id="WP_129576285.1">
    <property type="nucleotide sequence ID" value="NZ_CP012672.1"/>
</dbReference>
<organism evidence="2 3">
    <name type="scientific">Sorangium cellulosum</name>
    <name type="common">Polyangium cellulosum</name>
    <dbReference type="NCBI Taxonomy" id="56"/>
    <lineage>
        <taxon>Bacteria</taxon>
        <taxon>Pseudomonadati</taxon>
        <taxon>Myxococcota</taxon>
        <taxon>Polyangia</taxon>
        <taxon>Polyangiales</taxon>
        <taxon>Polyangiaceae</taxon>
        <taxon>Sorangium</taxon>
    </lineage>
</organism>
<reference evidence="2 3" key="1">
    <citation type="submission" date="2015-09" db="EMBL/GenBank/DDBJ databases">
        <title>Sorangium comparison.</title>
        <authorList>
            <person name="Zaburannyi N."/>
            <person name="Bunk B."/>
            <person name="Overmann J."/>
            <person name="Mueller R."/>
        </authorList>
    </citation>
    <scope>NUCLEOTIDE SEQUENCE [LARGE SCALE GENOMIC DNA]</scope>
    <source>
        <strain evidence="2 3">So ce836</strain>
    </source>
</reference>
<gene>
    <name evidence="2" type="ORF">SOCE836_048900</name>
</gene>
<dbReference type="InterPro" id="IPR042230">
    <property type="entry name" value="CusF_sf"/>
</dbReference>
<dbReference type="Pfam" id="PF11604">
    <property type="entry name" value="CusF_Ec"/>
    <property type="match status" value="1"/>
</dbReference>
<proteinExistence type="predicted"/>
<accession>A0A4P2QT62</accession>
<keyword evidence="1" id="KW-0732">Signal</keyword>
<dbReference type="AlphaFoldDB" id="A0A4P2QT62"/>
<evidence type="ECO:0000313" key="2">
    <source>
        <dbReference type="EMBL" id="AUX32743.1"/>
    </source>
</evidence>
<evidence type="ECO:0000256" key="1">
    <source>
        <dbReference type="SAM" id="SignalP"/>
    </source>
</evidence>
<feature type="signal peptide" evidence="1">
    <location>
        <begin position="1"/>
        <end position="25"/>
    </location>
</feature>
<name>A0A4P2QT62_SORCE</name>
<dbReference type="PROSITE" id="PS51257">
    <property type="entry name" value="PROKAR_LIPOPROTEIN"/>
    <property type="match status" value="1"/>
</dbReference>
<dbReference type="Proteomes" id="UP000295497">
    <property type="component" value="Chromosome"/>
</dbReference>